<protein>
    <submittedName>
        <fullName evidence="1">Uncharacterized protein</fullName>
    </submittedName>
</protein>
<evidence type="ECO:0000313" key="1">
    <source>
        <dbReference type="EMBL" id="SDP33934.1"/>
    </source>
</evidence>
<sequence length="102" mass="12148">MEFIERVKKISNAWEPELCRHTVNRDERVCMDIYHTGALVPERHKMTMERATEYISGMAAVMDIKSMLRDIDHITIRSMKDSRMIYRLTTRYGYAEEEFKAV</sequence>
<dbReference type="OrthoDB" id="1666148at2"/>
<dbReference type="EMBL" id="FNJQ01000014">
    <property type="protein sequence ID" value="SDP33934.1"/>
    <property type="molecule type" value="Genomic_DNA"/>
</dbReference>
<organism evidence="1 2">
    <name type="scientific">Selenomonas ruminantium</name>
    <dbReference type="NCBI Taxonomy" id="971"/>
    <lineage>
        <taxon>Bacteria</taxon>
        <taxon>Bacillati</taxon>
        <taxon>Bacillota</taxon>
        <taxon>Negativicutes</taxon>
        <taxon>Selenomonadales</taxon>
        <taxon>Selenomonadaceae</taxon>
        <taxon>Selenomonas</taxon>
    </lineage>
</organism>
<reference evidence="1 2" key="1">
    <citation type="submission" date="2016-10" db="EMBL/GenBank/DDBJ databases">
        <authorList>
            <person name="de Groot N.N."/>
        </authorList>
    </citation>
    <scope>NUCLEOTIDE SEQUENCE [LARGE SCALE GENOMIC DNA]</scope>
    <source>
        <strain evidence="1 2">S137</strain>
    </source>
</reference>
<proteinExistence type="predicted"/>
<evidence type="ECO:0000313" key="2">
    <source>
        <dbReference type="Proteomes" id="UP000182412"/>
    </source>
</evidence>
<accession>A0A1H0RWS5</accession>
<name>A0A1H0RWS5_SELRU</name>
<gene>
    <name evidence="1" type="ORF">SAMN05216366_11444</name>
</gene>
<dbReference type="AlphaFoldDB" id="A0A1H0RWS5"/>
<dbReference type="Proteomes" id="UP000182412">
    <property type="component" value="Unassembled WGS sequence"/>
</dbReference>